<accession>A0A6A0A3K3</accession>
<reference evidence="1 2" key="1">
    <citation type="submission" date="2020-02" db="EMBL/GenBank/DDBJ databases">
        <title>Draft genome sequence of Haematococcus lacustris strain NIES-144.</title>
        <authorList>
            <person name="Morimoto D."/>
            <person name="Nakagawa S."/>
            <person name="Yoshida T."/>
            <person name="Sawayama S."/>
        </authorList>
    </citation>
    <scope>NUCLEOTIDE SEQUENCE [LARGE SCALE GENOMIC DNA]</scope>
    <source>
        <strain evidence="1 2">NIES-144</strain>
    </source>
</reference>
<sequence length="82" mass="9055">TTRWPWLRPCSLPGHPTQLVVEAVAVAASERNWSAWGRLYTAARNRLGKKLHAKELIFIKANADCYGCNGGVDAELFALMGE</sequence>
<evidence type="ECO:0000313" key="1">
    <source>
        <dbReference type="EMBL" id="GFH26458.1"/>
    </source>
</evidence>
<comment type="caution">
    <text evidence="1">The sequence shown here is derived from an EMBL/GenBank/DDBJ whole genome shotgun (WGS) entry which is preliminary data.</text>
</comment>
<keyword evidence="2" id="KW-1185">Reference proteome</keyword>
<gene>
    <name evidence="1" type="ORF">HaLaN_24610</name>
</gene>
<feature type="non-terminal residue" evidence="1">
    <location>
        <position position="82"/>
    </location>
</feature>
<protein>
    <submittedName>
        <fullName evidence="1">Uncharacterized protein</fullName>
    </submittedName>
</protein>
<feature type="non-terminal residue" evidence="1">
    <location>
        <position position="1"/>
    </location>
</feature>
<organism evidence="1 2">
    <name type="scientific">Haematococcus lacustris</name>
    <name type="common">Green alga</name>
    <name type="synonym">Haematococcus pluvialis</name>
    <dbReference type="NCBI Taxonomy" id="44745"/>
    <lineage>
        <taxon>Eukaryota</taxon>
        <taxon>Viridiplantae</taxon>
        <taxon>Chlorophyta</taxon>
        <taxon>core chlorophytes</taxon>
        <taxon>Chlorophyceae</taxon>
        <taxon>CS clade</taxon>
        <taxon>Chlamydomonadales</taxon>
        <taxon>Haematococcaceae</taxon>
        <taxon>Haematococcus</taxon>
    </lineage>
</organism>
<dbReference type="AlphaFoldDB" id="A0A6A0A3K3"/>
<evidence type="ECO:0000313" key="2">
    <source>
        <dbReference type="Proteomes" id="UP000485058"/>
    </source>
</evidence>
<dbReference type="Proteomes" id="UP000485058">
    <property type="component" value="Unassembled WGS sequence"/>
</dbReference>
<dbReference type="EMBL" id="BLLF01003135">
    <property type="protein sequence ID" value="GFH26458.1"/>
    <property type="molecule type" value="Genomic_DNA"/>
</dbReference>
<name>A0A6A0A3K3_HAELA</name>
<proteinExistence type="predicted"/>